<sequence length="885" mass="101490">MSDSTKRRRVPISCLNCRRRKVKCDKVKPICGGCVRNGVADSCEYLDPHWINNGDNSKKDLPNDNKLTELEALKEAKAHNEKLLASQRKEIDDLKRQLSFSNQLNTDHSKESSSSSHLTIDILKNLNIPDTSVVEVNKLIYLSLKPGQNQKLIIKNIYSWISIIRLDPKLTCLWSKIGNMQKLYHSFKVRKDLHDLNKCPVSNIHLKDEPNDWANSPVPPINKTITNYSPEGFHLMILIQKLFRACMETVGKPLTYDQYNFLLDFYFRSQETSSRLTSFFKEELRHIVQLGDGNHIQLAISAPREMNGLHIESHQEETKSILTLLGMLLIVLEESLNLLRENVRNGLDNAEMSKFKEYFPEVDVTVNKIPDNSLNLVQEVILNCMEGGVQDERPYESLSIIACILLVIHCDISDHSRDNYKDYNIKYLFDNFLHTTKQLLIWRSPSDLILTNSGKKKSKDVKIYMTQLWNEILRIMNLACFSLVTVKFSDEFDESLRNVFHFIDKHSLEHINYLQGLKNNDLESLVSSLKINTSLIKAHINLQRGIELSMGPELTIGDLDILSSDLSSWTTDTTIKNLPNNLRVEFRIMVHLSSAYLMFLMFVQSEQSKDFSLRDHISVGILGKMSSFIKSTNILISTLNEERYQYLLSGIVEQFTVCVQIIIAILMRLINRKVKPQQDELYKKLAASCSVCGNLSGTSGMKELFKEQIMDYIDKLLSNLQIHLKEKNHIEQLITLWNFYKSLINSVEKFDINYRKYHSNVPEFKIIGGDFNKCPISHAEPGKCPVDHSKFTTKTGTTNKPEVSSSASPTITEKTATDFHNGTEMKENDFSMSFDFNFETMMDLLPMESSGFSAMNFDFLRDSSFSDLTASLNLDFLDDDPSTKF</sequence>
<reference evidence="1" key="1">
    <citation type="submission" date="2022-06" db="EMBL/GenBank/DDBJ databases">
        <authorList>
            <person name="Legras J.-L."/>
            <person name="Devillers H."/>
            <person name="Grondin C."/>
        </authorList>
    </citation>
    <scope>NUCLEOTIDE SEQUENCE</scope>
    <source>
        <strain evidence="1">CLIB 1444</strain>
    </source>
</reference>
<proteinExistence type="predicted"/>
<evidence type="ECO:0000313" key="2">
    <source>
        <dbReference type="Proteomes" id="UP001152531"/>
    </source>
</evidence>
<keyword evidence="2" id="KW-1185">Reference proteome</keyword>
<evidence type="ECO:0000313" key="1">
    <source>
        <dbReference type="EMBL" id="CAH6719154.1"/>
    </source>
</evidence>
<dbReference type="EMBL" id="CALSDN010000002">
    <property type="protein sequence ID" value="CAH6719154.1"/>
    <property type="molecule type" value="Genomic_DNA"/>
</dbReference>
<protein>
    <submittedName>
        <fullName evidence="1">Uncharacterized protein</fullName>
    </submittedName>
</protein>
<name>A0ACA9Y2J6_9ASCO</name>
<dbReference type="Proteomes" id="UP001152531">
    <property type="component" value="Unassembled WGS sequence"/>
</dbReference>
<organism evidence="1 2">
    <name type="scientific">[Candida] jaroonii</name>
    <dbReference type="NCBI Taxonomy" id="467808"/>
    <lineage>
        <taxon>Eukaryota</taxon>
        <taxon>Fungi</taxon>
        <taxon>Dikarya</taxon>
        <taxon>Ascomycota</taxon>
        <taxon>Saccharomycotina</taxon>
        <taxon>Pichiomycetes</taxon>
        <taxon>Debaryomycetaceae</taxon>
        <taxon>Yamadazyma</taxon>
    </lineage>
</organism>
<gene>
    <name evidence="1" type="ORF">CLIB1444_02S02146</name>
</gene>
<comment type="caution">
    <text evidence="1">The sequence shown here is derived from an EMBL/GenBank/DDBJ whole genome shotgun (WGS) entry which is preliminary data.</text>
</comment>
<accession>A0ACA9Y2J6</accession>